<dbReference type="AlphaFoldDB" id="A0A3N4JW02"/>
<organism evidence="1 2">
    <name type="scientific">Choiromyces venosus 120613-1</name>
    <dbReference type="NCBI Taxonomy" id="1336337"/>
    <lineage>
        <taxon>Eukaryota</taxon>
        <taxon>Fungi</taxon>
        <taxon>Dikarya</taxon>
        <taxon>Ascomycota</taxon>
        <taxon>Pezizomycotina</taxon>
        <taxon>Pezizomycetes</taxon>
        <taxon>Pezizales</taxon>
        <taxon>Tuberaceae</taxon>
        <taxon>Choiromyces</taxon>
    </lineage>
</organism>
<protein>
    <submittedName>
        <fullName evidence="1">Uncharacterized protein</fullName>
    </submittedName>
</protein>
<proteinExistence type="predicted"/>
<gene>
    <name evidence="1" type="ORF">L873DRAFT_1808985</name>
</gene>
<name>A0A3N4JW02_9PEZI</name>
<sequence>MGLFFLLSFSFFFYLLFFQIIQAYFDLSHKTCCRPRRGGDKKVEEGASKVCMF</sequence>
<keyword evidence="2" id="KW-1185">Reference proteome</keyword>
<evidence type="ECO:0000313" key="2">
    <source>
        <dbReference type="Proteomes" id="UP000276215"/>
    </source>
</evidence>
<dbReference type="EMBL" id="ML120400">
    <property type="protein sequence ID" value="RPA97894.1"/>
    <property type="molecule type" value="Genomic_DNA"/>
</dbReference>
<reference evidence="1 2" key="1">
    <citation type="journal article" date="2018" name="Nat. Ecol. Evol.">
        <title>Pezizomycetes genomes reveal the molecular basis of ectomycorrhizal truffle lifestyle.</title>
        <authorList>
            <person name="Murat C."/>
            <person name="Payen T."/>
            <person name="Noel B."/>
            <person name="Kuo A."/>
            <person name="Morin E."/>
            <person name="Chen J."/>
            <person name="Kohler A."/>
            <person name="Krizsan K."/>
            <person name="Balestrini R."/>
            <person name="Da Silva C."/>
            <person name="Montanini B."/>
            <person name="Hainaut M."/>
            <person name="Levati E."/>
            <person name="Barry K.W."/>
            <person name="Belfiori B."/>
            <person name="Cichocki N."/>
            <person name="Clum A."/>
            <person name="Dockter R.B."/>
            <person name="Fauchery L."/>
            <person name="Guy J."/>
            <person name="Iotti M."/>
            <person name="Le Tacon F."/>
            <person name="Lindquist E.A."/>
            <person name="Lipzen A."/>
            <person name="Malagnac F."/>
            <person name="Mello A."/>
            <person name="Molinier V."/>
            <person name="Miyauchi S."/>
            <person name="Poulain J."/>
            <person name="Riccioni C."/>
            <person name="Rubini A."/>
            <person name="Sitrit Y."/>
            <person name="Splivallo R."/>
            <person name="Traeger S."/>
            <person name="Wang M."/>
            <person name="Zifcakova L."/>
            <person name="Wipf D."/>
            <person name="Zambonelli A."/>
            <person name="Paolocci F."/>
            <person name="Nowrousian M."/>
            <person name="Ottonello S."/>
            <person name="Baldrian P."/>
            <person name="Spatafora J.W."/>
            <person name="Henrissat B."/>
            <person name="Nagy L.G."/>
            <person name="Aury J.M."/>
            <person name="Wincker P."/>
            <person name="Grigoriev I.V."/>
            <person name="Bonfante P."/>
            <person name="Martin F.M."/>
        </authorList>
    </citation>
    <scope>NUCLEOTIDE SEQUENCE [LARGE SCALE GENOMIC DNA]</scope>
    <source>
        <strain evidence="1 2">120613-1</strain>
    </source>
</reference>
<accession>A0A3N4JW02</accession>
<dbReference type="Proteomes" id="UP000276215">
    <property type="component" value="Unassembled WGS sequence"/>
</dbReference>
<evidence type="ECO:0000313" key="1">
    <source>
        <dbReference type="EMBL" id="RPA97894.1"/>
    </source>
</evidence>